<keyword evidence="1" id="KW-0732">Signal</keyword>
<dbReference type="RefSeq" id="WP_238461619.1">
    <property type="nucleotide sequence ID" value="NZ_JAKLJA010000001.1"/>
</dbReference>
<dbReference type="EMBL" id="JAKLJA010000001">
    <property type="protein sequence ID" value="MCG5071831.1"/>
    <property type="molecule type" value="Genomic_DNA"/>
</dbReference>
<dbReference type="Proteomes" id="UP001139308">
    <property type="component" value="Unassembled WGS sequence"/>
</dbReference>
<evidence type="ECO:0000256" key="1">
    <source>
        <dbReference type="SAM" id="SignalP"/>
    </source>
</evidence>
<keyword evidence="3" id="KW-1185">Reference proteome</keyword>
<evidence type="ECO:0000313" key="2">
    <source>
        <dbReference type="EMBL" id="MCG5071831.1"/>
    </source>
</evidence>
<comment type="caution">
    <text evidence="2">The sequence shown here is derived from an EMBL/GenBank/DDBJ whole genome shotgun (WGS) entry which is preliminary data.</text>
</comment>
<evidence type="ECO:0000313" key="3">
    <source>
        <dbReference type="Proteomes" id="UP001139308"/>
    </source>
</evidence>
<reference evidence="2" key="1">
    <citation type="submission" date="2022-01" db="EMBL/GenBank/DDBJ databases">
        <title>Genome sequence and assembly of Parabukholderia sp. RG36.</title>
        <authorList>
            <person name="Chhetri G."/>
        </authorList>
    </citation>
    <scope>NUCLEOTIDE SEQUENCE</scope>
    <source>
        <strain evidence="2">RG36</strain>
    </source>
</reference>
<organism evidence="2 3">
    <name type="scientific">Paraburkholderia tagetis</name>
    <dbReference type="NCBI Taxonomy" id="2913261"/>
    <lineage>
        <taxon>Bacteria</taxon>
        <taxon>Pseudomonadati</taxon>
        <taxon>Pseudomonadota</taxon>
        <taxon>Betaproteobacteria</taxon>
        <taxon>Burkholderiales</taxon>
        <taxon>Burkholderiaceae</taxon>
        <taxon>Paraburkholderia</taxon>
    </lineage>
</organism>
<gene>
    <name evidence="2" type="ORF">L5014_00405</name>
</gene>
<sequence>MKKQSMLRLTAIVLVSVGVVAAVTAQTSAKADSLHATSDCEQVVASILAGLSDLVTTSEQCFGPLTFCTVFFGS</sequence>
<feature type="chain" id="PRO_5040867489" evidence="1">
    <location>
        <begin position="22"/>
        <end position="74"/>
    </location>
</feature>
<dbReference type="AlphaFoldDB" id="A0A9X1UK20"/>
<protein>
    <submittedName>
        <fullName evidence="2">Uncharacterized protein</fullName>
    </submittedName>
</protein>
<proteinExistence type="predicted"/>
<name>A0A9X1UK20_9BURK</name>
<accession>A0A9X1UK20</accession>
<feature type="signal peptide" evidence="1">
    <location>
        <begin position="1"/>
        <end position="21"/>
    </location>
</feature>